<proteinExistence type="predicted"/>
<dbReference type="SMART" id="SM00530">
    <property type="entry name" value="HTH_XRE"/>
    <property type="match status" value="1"/>
</dbReference>
<dbReference type="RefSeq" id="WP_377982216.1">
    <property type="nucleotide sequence ID" value="NZ_JBBKXZ010000001.1"/>
</dbReference>
<dbReference type="EMBL" id="JBBKXZ010000001">
    <property type="protein sequence ID" value="MFD3393513.1"/>
    <property type="molecule type" value="Genomic_DNA"/>
</dbReference>
<reference evidence="3 4" key="1">
    <citation type="submission" date="2024-03" db="EMBL/GenBank/DDBJ databases">
        <title>Aquirufa genome sequencing.</title>
        <authorList>
            <person name="Pitt A."/>
            <person name="Hahn M.W."/>
        </authorList>
    </citation>
    <scope>NUCLEOTIDE SEQUENCE [LARGE SCALE GENOMIC DNA]</scope>
    <source>
        <strain evidence="3 4">OSTEICH-129V</strain>
    </source>
</reference>
<accession>A0ABW6DDG0</accession>
<dbReference type="SUPFAM" id="SSF47413">
    <property type="entry name" value="lambda repressor-like DNA-binding domains"/>
    <property type="match status" value="1"/>
</dbReference>
<dbReference type="Gene3D" id="1.10.260.40">
    <property type="entry name" value="lambda repressor-like DNA-binding domains"/>
    <property type="match status" value="1"/>
</dbReference>
<organism evidence="3 4">
    <name type="scientific">Aquirufa avitistagni</name>
    <dbReference type="NCBI Taxonomy" id="3104728"/>
    <lineage>
        <taxon>Bacteria</taxon>
        <taxon>Pseudomonadati</taxon>
        <taxon>Bacteroidota</taxon>
        <taxon>Cytophagia</taxon>
        <taxon>Cytophagales</taxon>
        <taxon>Flectobacillaceae</taxon>
        <taxon>Aquirufa</taxon>
    </lineage>
</organism>
<dbReference type="Pfam" id="PF01381">
    <property type="entry name" value="HTH_3"/>
    <property type="match status" value="1"/>
</dbReference>
<sequence length="63" mass="7310">MSQLLINLRTLREERHISQEAVAFNLKITQSTYAKIEAGKTKLSVERLQAIADYFKVDVRELM</sequence>
<evidence type="ECO:0000259" key="2">
    <source>
        <dbReference type="PROSITE" id="PS50943"/>
    </source>
</evidence>
<name>A0ABW6DDG0_9BACT</name>
<keyword evidence="1" id="KW-0238">DNA-binding</keyword>
<protein>
    <submittedName>
        <fullName evidence="3">Helix-turn-helix transcriptional regulator</fullName>
    </submittedName>
</protein>
<keyword evidence="4" id="KW-1185">Reference proteome</keyword>
<evidence type="ECO:0000256" key="1">
    <source>
        <dbReference type="ARBA" id="ARBA00023125"/>
    </source>
</evidence>
<feature type="domain" description="HTH cro/C1-type" evidence="2">
    <location>
        <begin position="8"/>
        <end position="62"/>
    </location>
</feature>
<dbReference type="Proteomes" id="UP001598138">
    <property type="component" value="Unassembled WGS sequence"/>
</dbReference>
<dbReference type="InterPro" id="IPR010982">
    <property type="entry name" value="Lambda_DNA-bd_dom_sf"/>
</dbReference>
<gene>
    <name evidence="3" type="ORF">U0R10_02655</name>
</gene>
<dbReference type="CDD" id="cd00093">
    <property type="entry name" value="HTH_XRE"/>
    <property type="match status" value="1"/>
</dbReference>
<evidence type="ECO:0000313" key="4">
    <source>
        <dbReference type="Proteomes" id="UP001598138"/>
    </source>
</evidence>
<dbReference type="InterPro" id="IPR050807">
    <property type="entry name" value="TransReg_Diox_bact_type"/>
</dbReference>
<dbReference type="PANTHER" id="PTHR46797:SF1">
    <property type="entry name" value="METHYLPHOSPHONATE SYNTHASE"/>
    <property type="match status" value="1"/>
</dbReference>
<evidence type="ECO:0000313" key="3">
    <source>
        <dbReference type="EMBL" id="MFD3393513.1"/>
    </source>
</evidence>
<dbReference type="PROSITE" id="PS50943">
    <property type="entry name" value="HTH_CROC1"/>
    <property type="match status" value="1"/>
</dbReference>
<comment type="caution">
    <text evidence="3">The sequence shown here is derived from an EMBL/GenBank/DDBJ whole genome shotgun (WGS) entry which is preliminary data.</text>
</comment>
<dbReference type="PANTHER" id="PTHR46797">
    <property type="entry name" value="HTH-TYPE TRANSCRIPTIONAL REGULATOR"/>
    <property type="match status" value="1"/>
</dbReference>
<dbReference type="InterPro" id="IPR001387">
    <property type="entry name" value="Cro/C1-type_HTH"/>
</dbReference>